<keyword evidence="1" id="KW-0472">Membrane</keyword>
<comment type="caution">
    <text evidence="2">The sequence shown here is derived from an EMBL/GenBank/DDBJ whole genome shotgun (WGS) entry which is preliminary data.</text>
</comment>
<evidence type="ECO:0000313" key="2">
    <source>
        <dbReference type="EMBL" id="OGY21510.1"/>
    </source>
</evidence>
<feature type="transmembrane region" description="Helical" evidence="1">
    <location>
        <begin position="179"/>
        <end position="204"/>
    </location>
</feature>
<dbReference type="STRING" id="1802591.A2113_02030"/>
<sequence>MMVRKLQNLPIKLIIFCILVVSFLLFFSSIVKAVEYTIPGNACRDPSDTVISRDPALGTITCDDGTPAGSSKYTIPGNACRDPSDTVIRRDPALGTITCASAGSTGSSGGGGGGVVDLGIIKIKPLDPGTVVRNLVIVAFFAAGLFFFAQLLVGGISWINAGGDPKAMDAARSRITNAVIGMVIVAASFAIALIVTMAFGINIFQPGGVSLPP</sequence>
<proteinExistence type="predicted"/>
<dbReference type="Proteomes" id="UP000176299">
    <property type="component" value="Unassembled WGS sequence"/>
</dbReference>
<accession>A0A1G1W1Q2</accession>
<protein>
    <submittedName>
        <fullName evidence="2">Uncharacterized protein</fullName>
    </submittedName>
</protein>
<evidence type="ECO:0000313" key="3">
    <source>
        <dbReference type="Proteomes" id="UP000176299"/>
    </source>
</evidence>
<reference evidence="2 3" key="1">
    <citation type="journal article" date="2016" name="Nat. Commun.">
        <title>Thousands of microbial genomes shed light on interconnected biogeochemical processes in an aquifer system.</title>
        <authorList>
            <person name="Anantharaman K."/>
            <person name="Brown C.T."/>
            <person name="Hug L.A."/>
            <person name="Sharon I."/>
            <person name="Castelle C.J."/>
            <person name="Probst A.J."/>
            <person name="Thomas B.C."/>
            <person name="Singh A."/>
            <person name="Wilkins M.J."/>
            <person name="Karaoz U."/>
            <person name="Brodie E.L."/>
            <person name="Williams K.H."/>
            <person name="Hubbard S.S."/>
            <person name="Banfield J.F."/>
        </authorList>
    </citation>
    <scope>NUCLEOTIDE SEQUENCE [LARGE SCALE GENOMIC DNA]</scope>
</reference>
<dbReference type="AlphaFoldDB" id="A0A1G1W1Q2"/>
<dbReference type="EMBL" id="MHCN01000013">
    <property type="protein sequence ID" value="OGY21510.1"/>
    <property type="molecule type" value="Genomic_DNA"/>
</dbReference>
<name>A0A1G1W1Q2_9BACT</name>
<keyword evidence="1" id="KW-0812">Transmembrane</keyword>
<gene>
    <name evidence="2" type="ORF">A2113_02030</name>
</gene>
<evidence type="ECO:0000256" key="1">
    <source>
        <dbReference type="SAM" id="Phobius"/>
    </source>
</evidence>
<keyword evidence="1" id="KW-1133">Transmembrane helix</keyword>
<organism evidence="2 3">
    <name type="scientific">Candidatus Woykebacteria bacterium GWA1_44_8</name>
    <dbReference type="NCBI Taxonomy" id="1802591"/>
    <lineage>
        <taxon>Bacteria</taxon>
        <taxon>Candidatus Woykeibacteriota</taxon>
    </lineage>
</organism>
<feature type="transmembrane region" description="Helical" evidence="1">
    <location>
        <begin position="135"/>
        <end position="159"/>
    </location>
</feature>